<feature type="signal peptide" evidence="2">
    <location>
        <begin position="1"/>
        <end position="19"/>
    </location>
</feature>
<feature type="chain" id="PRO_5016465864" description="Yeast cell wall synthesis Kre9/Knh1-like N-terminal domain-containing protein" evidence="2">
    <location>
        <begin position="20"/>
        <end position="138"/>
    </location>
</feature>
<dbReference type="InterPro" id="IPR018466">
    <property type="entry name" value="Kre9/Knh1-like_N"/>
</dbReference>
<reference evidence="4 5" key="1">
    <citation type="journal article" date="2018" name="Mol. Biol. Evol.">
        <title>Broad Genomic Sampling Reveals a Smut Pathogenic Ancestry of the Fungal Clade Ustilaginomycotina.</title>
        <authorList>
            <person name="Kijpornyongpan T."/>
            <person name="Mondo S.J."/>
            <person name="Barry K."/>
            <person name="Sandor L."/>
            <person name="Lee J."/>
            <person name="Lipzen A."/>
            <person name="Pangilinan J."/>
            <person name="LaButti K."/>
            <person name="Hainaut M."/>
            <person name="Henrissat B."/>
            <person name="Grigoriev I.V."/>
            <person name="Spatafora J.W."/>
            <person name="Aime M.C."/>
        </authorList>
    </citation>
    <scope>NUCLEOTIDE SEQUENCE [LARGE SCALE GENOMIC DNA]</scope>
    <source>
        <strain evidence="4 5">MCA 5214</strain>
    </source>
</reference>
<sequence>MQLPLLATLVATLASLGSSAPLNERTDLQVLGERIVYNPHITSPTKSSVWKVGSKQTVTWSTKGIPASLKNATSTLYLGYKDAGSPNEHLDVTLADGFPLMAHKIDFTVPKGLKERKNYIVVLLGDSGNASPKFTIKK</sequence>
<accession>A0A316UW90</accession>
<dbReference type="RefSeq" id="XP_025364104.1">
    <property type="nucleotide sequence ID" value="XM_025505443.1"/>
</dbReference>
<keyword evidence="5" id="KW-1185">Reference proteome</keyword>
<dbReference type="Pfam" id="PF10342">
    <property type="entry name" value="Kre9_KNH"/>
    <property type="match status" value="1"/>
</dbReference>
<organism evidence="4 5">
    <name type="scientific">Jaminaea rosea</name>
    <dbReference type="NCBI Taxonomy" id="1569628"/>
    <lineage>
        <taxon>Eukaryota</taxon>
        <taxon>Fungi</taxon>
        <taxon>Dikarya</taxon>
        <taxon>Basidiomycota</taxon>
        <taxon>Ustilaginomycotina</taxon>
        <taxon>Exobasidiomycetes</taxon>
        <taxon>Microstromatales</taxon>
        <taxon>Microstromatales incertae sedis</taxon>
        <taxon>Jaminaea</taxon>
    </lineage>
</organism>
<name>A0A316UW90_9BASI</name>
<dbReference type="EMBL" id="KZ819663">
    <property type="protein sequence ID" value="PWN29492.1"/>
    <property type="molecule type" value="Genomic_DNA"/>
</dbReference>
<keyword evidence="1 2" id="KW-0732">Signal</keyword>
<evidence type="ECO:0000256" key="1">
    <source>
        <dbReference type="ARBA" id="ARBA00022729"/>
    </source>
</evidence>
<evidence type="ECO:0000259" key="3">
    <source>
        <dbReference type="Pfam" id="PF10342"/>
    </source>
</evidence>
<proteinExistence type="predicted"/>
<dbReference type="Proteomes" id="UP000245884">
    <property type="component" value="Unassembled WGS sequence"/>
</dbReference>
<feature type="domain" description="Yeast cell wall synthesis Kre9/Knh1-like N-terminal" evidence="3">
    <location>
        <begin position="43"/>
        <end position="136"/>
    </location>
</feature>
<dbReference type="GeneID" id="37027266"/>
<gene>
    <name evidence="4" type="ORF">BDZ90DRAFT_230362</name>
</gene>
<protein>
    <recommendedName>
        <fullName evidence="3">Yeast cell wall synthesis Kre9/Knh1-like N-terminal domain-containing protein</fullName>
    </recommendedName>
</protein>
<dbReference type="OrthoDB" id="2339190at2759"/>
<dbReference type="STRING" id="1569628.A0A316UW90"/>
<evidence type="ECO:0000313" key="4">
    <source>
        <dbReference type="EMBL" id="PWN29492.1"/>
    </source>
</evidence>
<evidence type="ECO:0000313" key="5">
    <source>
        <dbReference type="Proteomes" id="UP000245884"/>
    </source>
</evidence>
<dbReference type="AlphaFoldDB" id="A0A316UW90"/>
<evidence type="ECO:0000256" key="2">
    <source>
        <dbReference type="SAM" id="SignalP"/>
    </source>
</evidence>